<keyword evidence="7" id="KW-1185">Reference proteome</keyword>
<evidence type="ECO:0000256" key="2">
    <source>
        <dbReference type="ARBA" id="ARBA00010352"/>
    </source>
</evidence>
<dbReference type="RefSeq" id="XP_004443323.1">
    <property type="nucleotide sequence ID" value="XM_004443266.2"/>
</dbReference>
<evidence type="ECO:0000256" key="6">
    <source>
        <dbReference type="SAM" id="MobiDB-lite"/>
    </source>
</evidence>
<evidence type="ECO:0000256" key="5">
    <source>
        <dbReference type="RuleBase" id="RU364124"/>
    </source>
</evidence>
<keyword evidence="4" id="KW-1015">Disulfide bond</keyword>
<dbReference type="GeneID" id="101389677"/>
<dbReference type="Proteomes" id="UP000694910">
    <property type="component" value="Unplaced"/>
</dbReference>
<evidence type="ECO:0000313" key="7">
    <source>
        <dbReference type="Proteomes" id="UP000694910"/>
    </source>
</evidence>
<proteinExistence type="inferred from homology"/>
<reference evidence="8" key="1">
    <citation type="submission" date="2025-08" db="UniProtKB">
        <authorList>
            <consortium name="RefSeq"/>
        </authorList>
    </citation>
    <scope>IDENTIFICATION</scope>
</reference>
<feature type="region of interest" description="Disordered" evidence="6">
    <location>
        <begin position="1"/>
        <end position="35"/>
    </location>
</feature>
<name>A0ABM0I9P3_CERSS</name>
<gene>
    <name evidence="8" type="primary">LOC101389677</name>
</gene>
<comment type="subcellular location">
    <subcellularLocation>
        <location evidence="1 5">Secreted</location>
    </subcellularLocation>
</comment>
<accession>A0ABM0I9P3</accession>
<sequence>MRQEPRGERQKLKLKERNKEKPRRQDLSSLNRSQEGSEDCAVGMALRMPWAGQAKGILGGWGIICLVVSLLLQHPGVHSKCYFQAQAPCHYEGKYFTLGESWLRKDCFHCTCLHPVGVGCCDTSQHPIDFPAGCEVRQEAGTCQFSLVQKSDPRLPCKGGGPDPEWGSANIPVSGAPAPHSS</sequence>
<feature type="compositionally biased region" description="Basic and acidic residues" evidence="6">
    <location>
        <begin position="1"/>
        <end position="26"/>
    </location>
</feature>
<evidence type="ECO:0000256" key="1">
    <source>
        <dbReference type="ARBA" id="ARBA00004613"/>
    </source>
</evidence>
<dbReference type="PANTHER" id="PTHR10500">
    <property type="entry name" value="BETA-MICROSEMINOPROTEIN"/>
    <property type="match status" value="1"/>
</dbReference>
<dbReference type="Gene3D" id="2.60.40.1900">
    <property type="entry name" value="Beta-microseminoprotein (PSP94) domain"/>
    <property type="match status" value="1"/>
</dbReference>
<evidence type="ECO:0000256" key="4">
    <source>
        <dbReference type="ARBA" id="ARBA00023157"/>
    </source>
</evidence>
<evidence type="ECO:0000313" key="8">
    <source>
        <dbReference type="RefSeq" id="XP_004443323.1"/>
    </source>
</evidence>
<evidence type="ECO:0000256" key="3">
    <source>
        <dbReference type="ARBA" id="ARBA00022525"/>
    </source>
</evidence>
<dbReference type="PANTHER" id="PTHR10500:SF4">
    <property type="entry name" value="PROSTATE-ASSOCIATED MICROSEMINOPROTEIN"/>
    <property type="match status" value="1"/>
</dbReference>
<dbReference type="Pfam" id="PF05825">
    <property type="entry name" value="PSP94"/>
    <property type="match status" value="1"/>
</dbReference>
<dbReference type="InterPro" id="IPR008735">
    <property type="entry name" value="PSP94"/>
</dbReference>
<protein>
    <recommendedName>
        <fullName evidence="5">Beta-microseminoprotein</fullName>
    </recommendedName>
</protein>
<comment type="similarity">
    <text evidence="2 5">Belongs to the beta-microseminoprotein family.</text>
</comment>
<feature type="region of interest" description="Disordered" evidence="6">
    <location>
        <begin position="154"/>
        <end position="182"/>
    </location>
</feature>
<keyword evidence="3 5" id="KW-0964">Secreted</keyword>
<organism evidence="7 8">
    <name type="scientific">Ceratotherium simum simum</name>
    <name type="common">Southern white rhinoceros</name>
    <dbReference type="NCBI Taxonomy" id="73337"/>
    <lineage>
        <taxon>Eukaryota</taxon>
        <taxon>Metazoa</taxon>
        <taxon>Chordata</taxon>
        <taxon>Craniata</taxon>
        <taxon>Vertebrata</taxon>
        <taxon>Euteleostomi</taxon>
        <taxon>Mammalia</taxon>
        <taxon>Eutheria</taxon>
        <taxon>Laurasiatheria</taxon>
        <taxon>Perissodactyla</taxon>
        <taxon>Rhinocerotidae</taxon>
        <taxon>Ceratotherium</taxon>
    </lineage>
</organism>